<evidence type="ECO:0000256" key="1">
    <source>
        <dbReference type="SAM" id="MobiDB-lite"/>
    </source>
</evidence>
<accession>A0ABY4YUB5</accession>
<sequence>MRRVLGILSLIVGAFALLIGILAKPVIYEAVSKVELDQNSVSVSRGENMSALQVSGEGINKLEGVTLISTRTVAGIPGLAEGNNAFWQTAVESAVEDGPLLTYSDEGVSFDRTTALATNCCGDYIAVGDAAAPDDDATREAIQHDGLFFKFPFDTQQEDYPYWDGALGHAVTAEFSGEESVEGVTTYKFVMELGPEEVSENTGLPGELFGTDQPVDAGRIYQNTRTLWVEPNSGVIIRGLEEQNVHFAPRDSSLPTVPITVGTIGYTDETIKANADEYGSKGALLGFINGPLTWVGILVGLALIALGAFLALGGNRTRQEGGVAYGDDDPTGYSEGGFDEPGHEPSGHGAPVHAEAGHDAAGYEDDDYSDTEQITRRLRHE</sequence>
<dbReference type="Proteomes" id="UP001056455">
    <property type="component" value="Chromosome"/>
</dbReference>
<keyword evidence="4" id="KW-1185">Reference proteome</keyword>
<keyword evidence="2" id="KW-0812">Transmembrane</keyword>
<dbReference type="Pfam" id="PF11271">
    <property type="entry name" value="PorA"/>
    <property type="match status" value="1"/>
</dbReference>
<keyword evidence="2" id="KW-0472">Membrane</keyword>
<dbReference type="EMBL" id="CP099489">
    <property type="protein sequence ID" value="USQ80211.1"/>
    <property type="molecule type" value="Genomic_DNA"/>
</dbReference>
<protein>
    <submittedName>
        <fullName evidence="3">DUF3068 domain-containing protein</fullName>
    </submittedName>
</protein>
<evidence type="ECO:0000256" key="2">
    <source>
        <dbReference type="SAM" id="Phobius"/>
    </source>
</evidence>
<name>A0ABY4YUB5_9MICO</name>
<keyword evidence="2" id="KW-1133">Transmembrane helix</keyword>
<reference evidence="3" key="1">
    <citation type="submission" date="2022-06" db="EMBL/GenBank/DDBJ databases">
        <title>Ornithinimicrobium HY1793.</title>
        <authorList>
            <person name="Huang Y."/>
        </authorList>
    </citation>
    <scope>NUCLEOTIDE SEQUENCE</scope>
    <source>
        <strain evidence="3">HY1793</strain>
    </source>
</reference>
<organism evidence="3 4">
    <name type="scientific">Ornithinimicrobium faecis</name>
    <dbReference type="NCBI Taxonomy" id="2934158"/>
    <lineage>
        <taxon>Bacteria</taxon>
        <taxon>Bacillati</taxon>
        <taxon>Actinomycetota</taxon>
        <taxon>Actinomycetes</taxon>
        <taxon>Micrococcales</taxon>
        <taxon>Ornithinimicrobiaceae</taxon>
        <taxon>Ornithinimicrobium</taxon>
    </lineage>
</organism>
<evidence type="ECO:0000313" key="4">
    <source>
        <dbReference type="Proteomes" id="UP001056455"/>
    </source>
</evidence>
<feature type="transmembrane region" description="Helical" evidence="2">
    <location>
        <begin position="292"/>
        <end position="312"/>
    </location>
</feature>
<feature type="region of interest" description="Disordered" evidence="1">
    <location>
        <begin position="321"/>
        <end position="381"/>
    </location>
</feature>
<proteinExistence type="predicted"/>
<dbReference type="InterPro" id="IPR021424">
    <property type="entry name" value="PorA"/>
</dbReference>
<evidence type="ECO:0000313" key="3">
    <source>
        <dbReference type="EMBL" id="USQ80211.1"/>
    </source>
</evidence>
<dbReference type="RefSeq" id="WP_252593587.1">
    <property type="nucleotide sequence ID" value="NZ_CP099489.1"/>
</dbReference>
<gene>
    <name evidence="3" type="ORF">NF556_00680</name>
</gene>